<organism evidence="2 3">
    <name type="scientific">Hymenobacter amundsenii</name>
    <dbReference type="NCBI Taxonomy" id="2006685"/>
    <lineage>
        <taxon>Bacteria</taxon>
        <taxon>Pseudomonadati</taxon>
        <taxon>Bacteroidota</taxon>
        <taxon>Cytophagia</taxon>
        <taxon>Cytophagales</taxon>
        <taxon>Hymenobacteraceae</taxon>
        <taxon>Hymenobacter</taxon>
    </lineage>
</organism>
<feature type="transmembrane region" description="Helical" evidence="1">
    <location>
        <begin position="60"/>
        <end position="78"/>
    </location>
</feature>
<feature type="transmembrane region" description="Helical" evidence="1">
    <location>
        <begin position="364"/>
        <end position="380"/>
    </location>
</feature>
<gene>
    <name evidence="2" type="ORF">CDA63_02545</name>
</gene>
<keyword evidence="1" id="KW-0812">Transmembrane</keyword>
<feature type="transmembrane region" description="Helical" evidence="1">
    <location>
        <begin position="170"/>
        <end position="188"/>
    </location>
</feature>
<reference evidence="2 3" key="1">
    <citation type="submission" date="2017-06" db="EMBL/GenBank/DDBJ databases">
        <title>Hymenobacter amundsenii sp. nov. isolated from regoliths in Antarctica.</title>
        <authorList>
            <person name="Sedlacek I."/>
            <person name="Kralova S."/>
            <person name="Pantucek R."/>
            <person name="Svec P."/>
            <person name="Holochova P."/>
            <person name="Stankova E."/>
            <person name="Vrbovska V."/>
            <person name="Busse H.-J."/>
        </authorList>
    </citation>
    <scope>NUCLEOTIDE SEQUENCE [LARGE SCALE GENOMIC DNA]</scope>
    <source>
        <strain evidence="2 3">CCM 8682</strain>
    </source>
</reference>
<keyword evidence="3" id="KW-1185">Reference proteome</keyword>
<feature type="transmembrane region" description="Helical" evidence="1">
    <location>
        <begin position="223"/>
        <end position="248"/>
    </location>
</feature>
<accession>A0A246FPJ6</accession>
<evidence type="ECO:0000256" key="1">
    <source>
        <dbReference type="SAM" id="Phobius"/>
    </source>
</evidence>
<keyword evidence="1" id="KW-1133">Transmembrane helix</keyword>
<feature type="transmembrane region" description="Helical" evidence="1">
    <location>
        <begin position="20"/>
        <end position="39"/>
    </location>
</feature>
<evidence type="ECO:0000313" key="2">
    <source>
        <dbReference type="EMBL" id="OWP64657.1"/>
    </source>
</evidence>
<proteinExistence type="predicted"/>
<sequence length="416" mass="46299">MVAFWLEIRFFVDLRGYYGPFWSPVLFYLVSAALCGCALMAQLDNPPGAGPAPLERGRVLGSWLMALLGSVAVLYAQAPVLAGHPINVHESDIVPILQNYVSRFRSGEVVYRYITNLPYPLFPNHLPLQWLPYVAADQLGIDYRWWSLGIGLLLGFGAYLAFLNGLRLRLLAFALLAVLPWGLLHYFIALDSGLYAQTVELTIVAYYCVLAASIFSRSALVQAAALVLCLLSRYSVLFWVPLFLWLLWRERGRGHALLVAALTLAGVVGIYVVPFLSKDWTIFFHALSEYKIATMGEWSRSAEGSGHLFGGLGFAVFFYEFGGGDLAARIALLQKAHILASVGAVALSAGAYWKLRFRLDYRTLALVSLGFYLSTFYAFIQIPYAYLTSLTLFVGMFVLALAWRRPPAPVAENHRR</sequence>
<dbReference type="EMBL" id="NIRR01000002">
    <property type="protein sequence ID" value="OWP64657.1"/>
    <property type="molecule type" value="Genomic_DNA"/>
</dbReference>
<feature type="transmembrane region" description="Helical" evidence="1">
    <location>
        <begin position="386"/>
        <end position="403"/>
    </location>
</feature>
<dbReference type="Proteomes" id="UP000197277">
    <property type="component" value="Unassembled WGS sequence"/>
</dbReference>
<evidence type="ECO:0000313" key="3">
    <source>
        <dbReference type="Proteomes" id="UP000197277"/>
    </source>
</evidence>
<evidence type="ECO:0008006" key="4">
    <source>
        <dbReference type="Google" id="ProtNLM"/>
    </source>
</evidence>
<dbReference type="AlphaFoldDB" id="A0A246FPJ6"/>
<name>A0A246FPJ6_9BACT</name>
<keyword evidence="1" id="KW-0472">Membrane</keyword>
<comment type="caution">
    <text evidence="2">The sequence shown here is derived from an EMBL/GenBank/DDBJ whole genome shotgun (WGS) entry which is preliminary data.</text>
</comment>
<feature type="transmembrane region" description="Helical" evidence="1">
    <location>
        <begin position="254"/>
        <end position="277"/>
    </location>
</feature>
<feature type="transmembrane region" description="Helical" evidence="1">
    <location>
        <begin position="194"/>
        <end position="216"/>
    </location>
</feature>
<protein>
    <recommendedName>
        <fullName evidence="4">Glycosyltransferase RgtA/B/C/D-like domain-containing protein</fullName>
    </recommendedName>
</protein>
<feature type="transmembrane region" description="Helical" evidence="1">
    <location>
        <begin position="143"/>
        <end position="163"/>
    </location>
</feature>